<accession>A0AAE1XDL0</accession>
<comment type="caution">
    <text evidence="3">The sequence shown here is derived from an EMBL/GenBank/DDBJ whole genome shotgun (WGS) entry which is preliminary data.</text>
</comment>
<comment type="catalytic activity">
    <reaction evidence="1">
        <text>ATP + H2O = ADP + phosphate + H(+)</text>
        <dbReference type="Rhea" id="RHEA:13065"/>
        <dbReference type="ChEBI" id="CHEBI:15377"/>
        <dbReference type="ChEBI" id="CHEBI:15378"/>
        <dbReference type="ChEBI" id="CHEBI:30616"/>
        <dbReference type="ChEBI" id="CHEBI:43474"/>
        <dbReference type="ChEBI" id="CHEBI:456216"/>
        <dbReference type="EC" id="5.6.2.3"/>
    </reaction>
</comment>
<evidence type="ECO:0000313" key="3">
    <source>
        <dbReference type="EMBL" id="KAK4409486.1"/>
    </source>
</evidence>
<dbReference type="Proteomes" id="UP001289374">
    <property type="component" value="Unassembled WGS sequence"/>
</dbReference>
<comment type="cofactor">
    <cofactor evidence="1">
        <name>Mg(2+)</name>
        <dbReference type="ChEBI" id="CHEBI:18420"/>
    </cofactor>
</comment>
<keyword evidence="1" id="KW-0378">Hydrolase</keyword>
<evidence type="ECO:0000313" key="4">
    <source>
        <dbReference type="Proteomes" id="UP001289374"/>
    </source>
</evidence>
<feature type="domain" description="DNA helicase Pif1-like DEAD-box helicase" evidence="2">
    <location>
        <begin position="27"/>
        <end position="171"/>
    </location>
</feature>
<dbReference type="Pfam" id="PF05970">
    <property type="entry name" value="PIF1"/>
    <property type="match status" value="1"/>
</dbReference>
<proteinExistence type="inferred from homology"/>
<keyword evidence="1" id="KW-0547">Nucleotide-binding</keyword>
<keyword evidence="1" id="KW-0234">DNA repair</keyword>
<evidence type="ECO:0000256" key="1">
    <source>
        <dbReference type="RuleBase" id="RU363044"/>
    </source>
</evidence>
<keyword evidence="1" id="KW-0347">Helicase</keyword>
<keyword evidence="1" id="KW-0067">ATP-binding</keyword>
<dbReference type="GO" id="GO:0006281">
    <property type="term" value="P:DNA repair"/>
    <property type="evidence" value="ECO:0007669"/>
    <property type="project" value="UniProtKB-KW"/>
</dbReference>
<dbReference type="InterPro" id="IPR027417">
    <property type="entry name" value="P-loop_NTPase"/>
</dbReference>
<protein>
    <recommendedName>
        <fullName evidence="1">ATP-dependent DNA helicase</fullName>
        <ecNumber evidence="1">5.6.2.3</ecNumber>
    </recommendedName>
</protein>
<keyword evidence="1" id="KW-0227">DNA damage</keyword>
<gene>
    <name evidence="3" type="ORF">Sango_0021600</name>
</gene>
<dbReference type="EMBL" id="JACGWL010000001">
    <property type="protein sequence ID" value="KAK4409486.1"/>
    <property type="molecule type" value="Genomic_DNA"/>
</dbReference>
<keyword evidence="1" id="KW-0233">DNA recombination</keyword>
<dbReference type="AlphaFoldDB" id="A0AAE1XDL0"/>
<dbReference type="Gene3D" id="3.40.50.300">
    <property type="entry name" value="P-loop containing nucleotide triphosphate hydrolases"/>
    <property type="match status" value="1"/>
</dbReference>
<reference evidence="3" key="2">
    <citation type="journal article" date="2024" name="Plant">
        <title>Genomic evolution and insights into agronomic trait innovations of Sesamum species.</title>
        <authorList>
            <person name="Miao H."/>
            <person name="Wang L."/>
            <person name="Qu L."/>
            <person name="Liu H."/>
            <person name="Sun Y."/>
            <person name="Le M."/>
            <person name="Wang Q."/>
            <person name="Wei S."/>
            <person name="Zheng Y."/>
            <person name="Lin W."/>
            <person name="Duan Y."/>
            <person name="Cao H."/>
            <person name="Xiong S."/>
            <person name="Wang X."/>
            <person name="Wei L."/>
            <person name="Li C."/>
            <person name="Ma Q."/>
            <person name="Ju M."/>
            <person name="Zhao R."/>
            <person name="Li G."/>
            <person name="Mu C."/>
            <person name="Tian Q."/>
            <person name="Mei H."/>
            <person name="Zhang T."/>
            <person name="Gao T."/>
            <person name="Zhang H."/>
        </authorList>
    </citation>
    <scope>NUCLEOTIDE SEQUENCE</scope>
    <source>
        <strain evidence="3">K16</strain>
    </source>
</reference>
<dbReference type="PANTHER" id="PTHR10492:SF94">
    <property type="entry name" value="ATP-DEPENDENT DNA HELICASE"/>
    <property type="match status" value="1"/>
</dbReference>
<reference evidence="3" key="1">
    <citation type="submission" date="2020-06" db="EMBL/GenBank/DDBJ databases">
        <authorList>
            <person name="Li T."/>
            <person name="Hu X."/>
            <person name="Zhang T."/>
            <person name="Song X."/>
            <person name="Zhang H."/>
            <person name="Dai N."/>
            <person name="Sheng W."/>
            <person name="Hou X."/>
            <person name="Wei L."/>
        </authorList>
    </citation>
    <scope>NUCLEOTIDE SEQUENCE</scope>
    <source>
        <strain evidence="3">K16</strain>
        <tissue evidence="3">Leaf</tissue>
    </source>
</reference>
<evidence type="ECO:0000259" key="2">
    <source>
        <dbReference type="Pfam" id="PF05970"/>
    </source>
</evidence>
<keyword evidence="4" id="KW-1185">Reference proteome</keyword>
<sequence>MRAISGVIEHELSIPISDDDLYGSRVLNASQLFAFDIISQAIRQKHSATFFVDGPGGTGKIFLYRTLLASFRNDGCIILATATSGITANLLPGGRTAHSKFKIPIKFEPMAMCRFSNQSDLCALINRASVIIWDEAPMANRKAFETVDRTFRDMLGEDLPFGEKVMILGDYMENRAIITPLNDDVNKLNEKAINAFPVFSTSPPNQDEIMDQRRQEIAHTWREKAQLTYRWSSGSDFISSASTLSKQESGKYLDLRRLSGLVRICQACCNVESLKIRKAHTLDLCYHTICSKQPSESVFPLDCSTKNLQE</sequence>
<dbReference type="GO" id="GO:0043139">
    <property type="term" value="F:5'-3' DNA helicase activity"/>
    <property type="evidence" value="ECO:0007669"/>
    <property type="project" value="UniProtKB-EC"/>
</dbReference>
<dbReference type="GO" id="GO:0016787">
    <property type="term" value="F:hydrolase activity"/>
    <property type="evidence" value="ECO:0007669"/>
    <property type="project" value="UniProtKB-KW"/>
</dbReference>
<dbReference type="InterPro" id="IPR010285">
    <property type="entry name" value="DNA_helicase_pif1-like_DEAD"/>
</dbReference>
<organism evidence="3 4">
    <name type="scientific">Sesamum angolense</name>
    <dbReference type="NCBI Taxonomy" id="2727404"/>
    <lineage>
        <taxon>Eukaryota</taxon>
        <taxon>Viridiplantae</taxon>
        <taxon>Streptophyta</taxon>
        <taxon>Embryophyta</taxon>
        <taxon>Tracheophyta</taxon>
        <taxon>Spermatophyta</taxon>
        <taxon>Magnoliopsida</taxon>
        <taxon>eudicotyledons</taxon>
        <taxon>Gunneridae</taxon>
        <taxon>Pentapetalae</taxon>
        <taxon>asterids</taxon>
        <taxon>lamiids</taxon>
        <taxon>Lamiales</taxon>
        <taxon>Pedaliaceae</taxon>
        <taxon>Sesamum</taxon>
    </lineage>
</organism>
<dbReference type="GO" id="GO:0006310">
    <property type="term" value="P:DNA recombination"/>
    <property type="evidence" value="ECO:0007669"/>
    <property type="project" value="UniProtKB-KW"/>
</dbReference>
<name>A0AAE1XDL0_9LAMI</name>
<comment type="similarity">
    <text evidence="1">Belongs to the helicase family.</text>
</comment>
<dbReference type="GO" id="GO:0005524">
    <property type="term" value="F:ATP binding"/>
    <property type="evidence" value="ECO:0007669"/>
    <property type="project" value="UniProtKB-KW"/>
</dbReference>
<dbReference type="SUPFAM" id="SSF52540">
    <property type="entry name" value="P-loop containing nucleoside triphosphate hydrolases"/>
    <property type="match status" value="1"/>
</dbReference>
<dbReference type="PANTHER" id="PTHR10492">
    <property type="match status" value="1"/>
</dbReference>
<dbReference type="EC" id="5.6.2.3" evidence="1"/>
<dbReference type="GO" id="GO:0000723">
    <property type="term" value="P:telomere maintenance"/>
    <property type="evidence" value="ECO:0007669"/>
    <property type="project" value="InterPro"/>
</dbReference>